<gene>
    <name evidence="1" type="ORF">E1286_35135</name>
</gene>
<organism evidence="1 2">
    <name type="scientific">Nonomuraea terrae</name>
    <dbReference type="NCBI Taxonomy" id="2530383"/>
    <lineage>
        <taxon>Bacteria</taxon>
        <taxon>Bacillati</taxon>
        <taxon>Actinomycetota</taxon>
        <taxon>Actinomycetes</taxon>
        <taxon>Streptosporangiales</taxon>
        <taxon>Streptosporangiaceae</taxon>
        <taxon>Nonomuraea</taxon>
    </lineage>
</organism>
<evidence type="ECO:0000313" key="1">
    <source>
        <dbReference type="EMBL" id="TDD39524.1"/>
    </source>
</evidence>
<dbReference type="Proteomes" id="UP000295302">
    <property type="component" value="Unassembled WGS sequence"/>
</dbReference>
<accession>A0A4R4Y758</accession>
<evidence type="ECO:0000313" key="2">
    <source>
        <dbReference type="Proteomes" id="UP000295302"/>
    </source>
</evidence>
<comment type="caution">
    <text evidence="1">The sequence shown here is derived from an EMBL/GenBank/DDBJ whole genome shotgun (WGS) entry which is preliminary data.</text>
</comment>
<proteinExistence type="predicted"/>
<sequence length="81" mass="8210">MEARGHLGGAVAGLPRPPVSAAVAVAVIGMFWLPPIVQAALPGHLLRHASDLRAGEVGEWWDAGGRFGASVAVHVLLGLAG</sequence>
<feature type="non-terminal residue" evidence="1">
    <location>
        <position position="81"/>
    </location>
</feature>
<dbReference type="EMBL" id="SMKQ01000166">
    <property type="protein sequence ID" value="TDD39524.1"/>
    <property type="molecule type" value="Genomic_DNA"/>
</dbReference>
<dbReference type="AlphaFoldDB" id="A0A4R4Y758"/>
<reference evidence="1 2" key="1">
    <citation type="submission" date="2019-03" db="EMBL/GenBank/DDBJ databases">
        <title>Draft genome sequences of novel Actinobacteria.</title>
        <authorList>
            <person name="Sahin N."/>
            <person name="Ay H."/>
            <person name="Saygin H."/>
        </authorList>
    </citation>
    <scope>NUCLEOTIDE SEQUENCE [LARGE SCALE GENOMIC DNA]</scope>
    <source>
        <strain evidence="1 2">CH32</strain>
    </source>
</reference>
<dbReference type="RefSeq" id="WP_132619529.1">
    <property type="nucleotide sequence ID" value="NZ_SMKQ01000166.1"/>
</dbReference>
<keyword evidence="2" id="KW-1185">Reference proteome</keyword>
<protein>
    <submittedName>
        <fullName evidence="1">Uncharacterized protein</fullName>
    </submittedName>
</protein>
<name>A0A4R4Y758_9ACTN</name>
<dbReference type="OrthoDB" id="3388084at2"/>